<comment type="caution">
    <text evidence="1">The sequence shown here is derived from an EMBL/GenBank/DDBJ whole genome shotgun (WGS) entry which is preliminary data.</text>
</comment>
<dbReference type="Proteomes" id="UP000315295">
    <property type="component" value="Unassembled WGS sequence"/>
</dbReference>
<accession>A0A540NNS9</accession>
<evidence type="ECO:0000313" key="2">
    <source>
        <dbReference type="Proteomes" id="UP000315295"/>
    </source>
</evidence>
<gene>
    <name evidence="1" type="ORF">C1H46_001691</name>
</gene>
<evidence type="ECO:0000313" key="1">
    <source>
        <dbReference type="EMBL" id="TQE12671.1"/>
    </source>
</evidence>
<sequence length="126" mass="14250">MNNLQNHIQFHFYRSKNKENMYINLSYFIKLKAWTIQCTLVAHLSYPAAHIGHPPLESKAEVSHLRELSSEAPLLSLPLSDLISCLLLHGCQVASTAFDVHISEMRSCPTVRSKDRSPNSIFSRAS</sequence>
<dbReference type="AlphaFoldDB" id="A0A540NNS9"/>
<reference evidence="1 2" key="1">
    <citation type="journal article" date="2019" name="G3 (Bethesda)">
        <title>Sequencing of a Wild Apple (Malus baccata) Genome Unravels the Differences Between Cultivated and Wild Apple Species Regarding Disease Resistance and Cold Tolerance.</title>
        <authorList>
            <person name="Chen X."/>
        </authorList>
    </citation>
    <scope>NUCLEOTIDE SEQUENCE [LARGE SCALE GENOMIC DNA]</scope>
    <source>
        <strain evidence="2">cv. Shandingzi</strain>
        <tissue evidence="1">Leaves</tissue>
    </source>
</reference>
<proteinExistence type="predicted"/>
<protein>
    <submittedName>
        <fullName evidence="1">Uncharacterized protein</fullName>
    </submittedName>
</protein>
<keyword evidence="2" id="KW-1185">Reference proteome</keyword>
<organism evidence="1 2">
    <name type="scientific">Malus baccata</name>
    <name type="common">Siberian crab apple</name>
    <name type="synonym">Pyrus baccata</name>
    <dbReference type="NCBI Taxonomy" id="106549"/>
    <lineage>
        <taxon>Eukaryota</taxon>
        <taxon>Viridiplantae</taxon>
        <taxon>Streptophyta</taxon>
        <taxon>Embryophyta</taxon>
        <taxon>Tracheophyta</taxon>
        <taxon>Spermatophyta</taxon>
        <taxon>Magnoliopsida</taxon>
        <taxon>eudicotyledons</taxon>
        <taxon>Gunneridae</taxon>
        <taxon>Pentapetalae</taxon>
        <taxon>rosids</taxon>
        <taxon>fabids</taxon>
        <taxon>Rosales</taxon>
        <taxon>Rosaceae</taxon>
        <taxon>Amygdaloideae</taxon>
        <taxon>Maleae</taxon>
        <taxon>Malus</taxon>
    </lineage>
</organism>
<name>A0A540NNS9_MALBA</name>
<dbReference type="EMBL" id="VIEB01000017">
    <property type="protein sequence ID" value="TQE12671.1"/>
    <property type="molecule type" value="Genomic_DNA"/>
</dbReference>